<protein>
    <recommendedName>
        <fullName evidence="4">GIY-YIG domain-containing protein</fullName>
    </recommendedName>
</protein>
<dbReference type="GO" id="GO:0006355">
    <property type="term" value="P:regulation of DNA-templated transcription"/>
    <property type="evidence" value="ECO:0007669"/>
    <property type="project" value="InterPro"/>
</dbReference>
<dbReference type="PANTHER" id="PTHR35133">
    <property type="entry name" value="PROTEIN EFFECTOR OF TRANSCRIPTION 2-RELATED"/>
    <property type="match status" value="1"/>
</dbReference>
<evidence type="ECO:0008006" key="4">
    <source>
        <dbReference type="Google" id="ProtNLM"/>
    </source>
</evidence>
<proteinExistence type="predicted"/>
<name>A0A2H5PDL4_CITUN</name>
<evidence type="ECO:0000313" key="2">
    <source>
        <dbReference type="EMBL" id="GAY50462.1"/>
    </source>
</evidence>
<keyword evidence="3" id="KW-1185">Reference proteome</keyword>
<accession>A0A2H5PDL4</accession>
<dbReference type="STRING" id="55188.A0A2H5PDL4"/>
<comment type="caution">
    <text evidence="2">The sequence shown here is derived from an EMBL/GenBank/DDBJ whole genome shotgun (WGS) entry which is preliminary data.</text>
</comment>
<dbReference type="AlphaFoldDB" id="A0A2H5PDL4"/>
<evidence type="ECO:0000313" key="3">
    <source>
        <dbReference type="Proteomes" id="UP000236630"/>
    </source>
</evidence>
<dbReference type="Proteomes" id="UP000236630">
    <property type="component" value="Unassembled WGS sequence"/>
</dbReference>
<evidence type="ECO:0000256" key="1">
    <source>
        <dbReference type="SAM" id="MobiDB-lite"/>
    </source>
</evidence>
<dbReference type="Pfam" id="PF19239">
    <property type="entry name" value="GIY_YIG_domain"/>
    <property type="match status" value="1"/>
</dbReference>
<gene>
    <name evidence="2" type="ORF">CUMW_126860</name>
</gene>
<reference evidence="2 3" key="1">
    <citation type="journal article" date="2017" name="Front. Genet.">
        <title>Draft sequencing of the heterozygous diploid genome of Satsuma (Citrus unshiu Marc.) using a hybrid assembly approach.</title>
        <authorList>
            <person name="Shimizu T."/>
            <person name="Tanizawa Y."/>
            <person name="Mochizuki T."/>
            <person name="Nagasaki H."/>
            <person name="Yoshioka T."/>
            <person name="Toyoda A."/>
            <person name="Fujiyama A."/>
            <person name="Kaminuma E."/>
            <person name="Nakamura Y."/>
        </authorList>
    </citation>
    <scope>NUCLEOTIDE SEQUENCE [LARGE SCALE GENOMIC DNA]</scope>
    <source>
        <strain evidence="3">cv. Miyagawa wase</strain>
    </source>
</reference>
<dbReference type="GO" id="GO:0003677">
    <property type="term" value="F:DNA binding"/>
    <property type="evidence" value="ECO:0007669"/>
    <property type="project" value="InterPro"/>
</dbReference>
<organism evidence="2 3">
    <name type="scientific">Citrus unshiu</name>
    <name type="common">Satsuma mandarin</name>
    <name type="synonym">Citrus nobilis var. unshiu</name>
    <dbReference type="NCBI Taxonomy" id="55188"/>
    <lineage>
        <taxon>Eukaryota</taxon>
        <taxon>Viridiplantae</taxon>
        <taxon>Streptophyta</taxon>
        <taxon>Embryophyta</taxon>
        <taxon>Tracheophyta</taxon>
        <taxon>Spermatophyta</taxon>
        <taxon>Magnoliopsida</taxon>
        <taxon>eudicotyledons</taxon>
        <taxon>Gunneridae</taxon>
        <taxon>Pentapetalae</taxon>
        <taxon>rosids</taxon>
        <taxon>malvids</taxon>
        <taxon>Sapindales</taxon>
        <taxon>Rutaceae</taxon>
        <taxon>Aurantioideae</taxon>
        <taxon>Citrus</taxon>
    </lineage>
</organism>
<dbReference type="PANTHER" id="PTHR35133:SF1">
    <property type="entry name" value="PROTEIN EFFECTOR OF TRANSCRIPTION 2-RELATED"/>
    <property type="match status" value="1"/>
</dbReference>
<feature type="compositionally biased region" description="Polar residues" evidence="1">
    <location>
        <begin position="332"/>
        <end position="344"/>
    </location>
</feature>
<feature type="region of interest" description="Disordered" evidence="1">
    <location>
        <begin position="316"/>
        <end position="361"/>
    </location>
</feature>
<sequence length="503" mass="56088">MFVKGDENPVEAVVESICNIMVEKIIEKMEAALLAIIARIQREDCERTNHDSQFSKWKELVGPSDWENHSHGKEGAERYKVHNLPNDTGPGLYELGIAVPGAGVIVVYVGQAESVRARLQAYGRTGAHLNSGCDSGRYFEDIFRRGYSIVYRSAPMKNKEDAEKTERKILDKFDYAWNKGNNGKRRHADVRRKLDEVASNNIQFPKTIRNLLRFNHWPADIKIKASPEGHNFLPQIIKFTKSQPRLVLDRYGADEGHTGICGVSLGDGSVCQMPPVEQRKRCIEHRGMRIRASTLTMKGKAKVCDVDPTKLPMVAQKCSVSEGEERNRRKNCGSNSKSTGSSQYGHDAYVDSNAPGALNSPEMYRQGRVQSKAKLQYDTICGVELGGGTFCTRQPVKGRVRCEQHKGWKIQGTKSTSVAQDHKSDVYGASYGSFVCGAQTLDGSYCRRQVKANTKCWQHSDKSLTIRSWSDWNYGGSSLCGAPTRNGSSCRRSVKGGGRCWQH</sequence>
<dbReference type="EMBL" id="BDQV01000062">
    <property type="protein sequence ID" value="GAY50462.1"/>
    <property type="molecule type" value="Genomic_DNA"/>
</dbReference>
<dbReference type="InterPro" id="IPR038909">
    <property type="entry name" value="Effector_transcript"/>
</dbReference>